<gene>
    <name evidence="1" type="ORF">G8E00_07180</name>
</gene>
<proteinExistence type="predicted"/>
<dbReference type="RefSeq" id="WP_166223127.1">
    <property type="nucleotide sequence ID" value="NZ_CP049801.1"/>
</dbReference>
<keyword evidence="2" id="KW-1185">Reference proteome</keyword>
<evidence type="ECO:0000313" key="2">
    <source>
        <dbReference type="Proteomes" id="UP000502297"/>
    </source>
</evidence>
<evidence type="ECO:0000313" key="1">
    <source>
        <dbReference type="EMBL" id="QIO05746.1"/>
    </source>
</evidence>
<reference evidence="1 2" key="1">
    <citation type="submission" date="2020-03" db="EMBL/GenBank/DDBJ databases">
        <authorList>
            <person name="Zhu W."/>
        </authorList>
    </citation>
    <scope>NUCLEOTIDE SEQUENCE [LARGE SCALE GENOMIC DNA]</scope>
    <source>
        <strain evidence="1 2">323-1</strain>
    </source>
</reference>
<name>A0A6G8RUY5_9GAMM</name>
<protein>
    <submittedName>
        <fullName evidence="1">Uncharacterized protein</fullName>
    </submittedName>
</protein>
<organism evidence="1 2">
    <name type="scientific">Acinetobacter shaoyimingii</name>
    <dbReference type="NCBI Taxonomy" id="2715164"/>
    <lineage>
        <taxon>Bacteria</taxon>
        <taxon>Pseudomonadati</taxon>
        <taxon>Pseudomonadota</taxon>
        <taxon>Gammaproteobacteria</taxon>
        <taxon>Moraxellales</taxon>
        <taxon>Moraxellaceae</taxon>
        <taxon>Acinetobacter</taxon>
    </lineage>
</organism>
<dbReference type="Proteomes" id="UP000502297">
    <property type="component" value="Chromosome"/>
</dbReference>
<sequence>MIEDYFKPLALQIDLGFGATADSFYCAAQALDDNKHSKYGFGIGGGKLPILYLYRHSIELYLKSAITLIHKVSIKKAKTGNGEDFPKLIENGKDKKIFNVHSIKILFENF</sequence>
<accession>A0A6G8RUY5</accession>
<dbReference type="AlphaFoldDB" id="A0A6G8RUY5"/>
<dbReference type="EMBL" id="CP049801">
    <property type="protein sequence ID" value="QIO05746.1"/>
    <property type="molecule type" value="Genomic_DNA"/>
</dbReference>
<dbReference type="KEGG" id="asha:G8E00_07180"/>